<organism evidence="1 2">
    <name type="scientific">Fusarium solani subsp. cucurbitae</name>
    <name type="common">Neocosmosporum cucurbitae</name>
    <dbReference type="NCBI Taxonomy" id="2747967"/>
    <lineage>
        <taxon>Eukaryota</taxon>
        <taxon>Fungi</taxon>
        <taxon>Dikarya</taxon>
        <taxon>Ascomycota</taxon>
        <taxon>Pezizomycotina</taxon>
        <taxon>Sordariomycetes</taxon>
        <taxon>Hypocreomycetidae</taxon>
        <taxon>Hypocreales</taxon>
        <taxon>Nectriaceae</taxon>
        <taxon>Fusarium</taxon>
        <taxon>Fusarium solani species complex</taxon>
    </lineage>
</organism>
<sequence length="344" mass="39088">MASQQTQEPAVAPAVAAEPQHEAHLEVDDTLEEADSVIDASEGSSSYLSSLKSSIYNYRYENGRRYHAFREGTYILPNDEEEQDRMDLVHHIYSLLLDGKLYLAPVGKSPQRILDLGTGTGIWAMDAADEHQSAEVIGTDLSPIQPQWTPPNCVFEVDDFEDDWVYKKQFDFIHGRELEGCISDDLLLFQRVFKSLVPNGYIEFQGVEARFVSDDGTLEKATNAQQWMQTLKSASVKFGKPVNSAPSWKDKVIEAGFVDVKHEVRKLPIGAWPKDPKLKEIGRYQSIQELQVVDSYTPQLFSQVLGWNIEEIQVFMAKVKKELQDPSIHLYLPVHFVWGRKPEQ</sequence>
<gene>
    <name evidence="1" type="ORF">LCI18_003106</name>
</gene>
<reference evidence="1" key="1">
    <citation type="submission" date="2021-11" db="EMBL/GenBank/DDBJ databases">
        <title>Fusarium solani-melongenae Genome sequencing and assembly.</title>
        <authorList>
            <person name="Xie S."/>
            <person name="Huang L."/>
            <person name="Zhang X."/>
        </authorList>
    </citation>
    <scope>NUCLEOTIDE SEQUENCE</scope>
    <source>
        <strain evidence="1">CRI 24-3</strain>
    </source>
</reference>
<keyword evidence="2" id="KW-1185">Reference proteome</keyword>
<evidence type="ECO:0000313" key="1">
    <source>
        <dbReference type="EMBL" id="UPK92171.1"/>
    </source>
</evidence>
<dbReference type="EMBL" id="CP090032">
    <property type="protein sequence ID" value="UPK92171.1"/>
    <property type="molecule type" value="Genomic_DNA"/>
</dbReference>
<dbReference type="Proteomes" id="UP000830768">
    <property type="component" value="Chromosome 3"/>
</dbReference>
<proteinExistence type="predicted"/>
<protein>
    <submittedName>
        <fullName evidence="1">Uncharacterized protein</fullName>
    </submittedName>
</protein>
<evidence type="ECO:0000313" key="2">
    <source>
        <dbReference type="Proteomes" id="UP000830768"/>
    </source>
</evidence>
<accession>A0ACD3YT92</accession>
<name>A0ACD3YT92_FUSSC</name>